<dbReference type="AlphaFoldDB" id="A0A0F9I4K2"/>
<gene>
    <name evidence="1" type="ORF">LCGC14_1704560</name>
</gene>
<reference evidence="1" key="1">
    <citation type="journal article" date="2015" name="Nature">
        <title>Complex archaea that bridge the gap between prokaryotes and eukaryotes.</title>
        <authorList>
            <person name="Spang A."/>
            <person name="Saw J.H."/>
            <person name="Jorgensen S.L."/>
            <person name="Zaremba-Niedzwiedzka K."/>
            <person name="Martijn J."/>
            <person name="Lind A.E."/>
            <person name="van Eijk R."/>
            <person name="Schleper C."/>
            <person name="Guy L."/>
            <person name="Ettema T.J."/>
        </authorList>
    </citation>
    <scope>NUCLEOTIDE SEQUENCE</scope>
</reference>
<comment type="caution">
    <text evidence="1">The sequence shown here is derived from an EMBL/GenBank/DDBJ whole genome shotgun (WGS) entry which is preliminary data.</text>
</comment>
<protein>
    <submittedName>
        <fullName evidence="1">Uncharacterized protein</fullName>
    </submittedName>
</protein>
<proteinExistence type="predicted"/>
<evidence type="ECO:0000313" key="1">
    <source>
        <dbReference type="EMBL" id="KKM14594.1"/>
    </source>
</evidence>
<accession>A0A0F9I4K2</accession>
<dbReference type="EMBL" id="LAZR01015111">
    <property type="protein sequence ID" value="KKM14594.1"/>
    <property type="molecule type" value="Genomic_DNA"/>
</dbReference>
<organism evidence="1">
    <name type="scientific">marine sediment metagenome</name>
    <dbReference type="NCBI Taxonomy" id="412755"/>
    <lineage>
        <taxon>unclassified sequences</taxon>
        <taxon>metagenomes</taxon>
        <taxon>ecological metagenomes</taxon>
    </lineage>
</organism>
<sequence>MSQQTPRRFRNVVTLSHIDPGLHQWLKDEAQRRTDKTGTRVTMTELIGSAIAEFRAGCESEEEPVGAGEKVGHAT</sequence>
<name>A0A0F9I4K2_9ZZZZ</name>